<keyword evidence="9" id="KW-0807">Transducer</keyword>
<dbReference type="PANTHER" id="PTHR21137">
    <property type="entry name" value="ODORANT RECEPTOR"/>
    <property type="match status" value="1"/>
</dbReference>
<dbReference type="AlphaFoldDB" id="E2A1T9"/>
<accession>E2A1T9</accession>
<evidence type="ECO:0000256" key="8">
    <source>
        <dbReference type="ARBA" id="ARBA00023170"/>
    </source>
</evidence>
<dbReference type="Pfam" id="PF02949">
    <property type="entry name" value="7tm_6"/>
    <property type="match status" value="1"/>
</dbReference>
<feature type="transmembrane region" description="Helical" evidence="10">
    <location>
        <begin position="172"/>
        <end position="190"/>
    </location>
</feature>
<dbReference type="GO" id="GO:0005886">
    <property type="term" value="C:plasma membrane"/>
    <property type="evidence" value="ECO:0007669"/>
    <property type="project" value="UniProtKB-SubCell"/>
</dbReference>
<organism evidence="12">
    <name type="scientific">Camponotus floridanus</name>
    <name type="common">Florida carpenter ant</name>
    <dbReference type="NCBI Taxonomy" id="104421"/>
    <lineage>
        <taxon>Eukaryota</taxon>
        <taxon>Metazoa</taxon>
        <taxon>Ecdysozoa</taxon>
        <taxon>Arthropoda</taxon>
        <taxon>Hexapoda</taxon>
        <taxon>Insecta</taxon>
        <taxon>Pterygota</taxon>
        <taxon>Neoptera</taxon>
        <taxon>Endopterygota</taxon>
        <taxon>Hymenoptera</taxon>
        <taxon>Apocrita</taxon>
        <taxon>Aculeata</taxon>
        <taxon>Formicoidea</taxon>
        <taxon>Formicidae</taxon>
        <taxon>Formicinae</taxon>
        <taxon>Camponotus</taxon>
    </lineage>
</organism>
<comment type="subcellular location">
    <subcellularLocation>
        <location evidence="1">Cell membrane</location>
        <topology evidence="1">Multi-pass membrane protein</topology>
    </subcellularLocation>
</comment>
<dbReference type="OMA" id="CEMEDYY"/>
<evidence type="ECO:0000256" key="2">
    <source>
        <dbReference type="ARBA" id="ARBA00022475"/>
    </source>
</evidence>
<keyword evidence="7 10" id="KW-0472">Membrane</keyword>
<evidence type="ECO:0000256" key="5">
    <source>
        <dbReference type="ARBA" id="ARBA00022725"/>
    </source>
</evidence>
<evidence type="ECO:0000313" key="11">
    <source>
        <dbReference type="EMBL" id="EFN72611.1"/>
    </source>
</evidence>
<evidence type="ECO:0000256" key="9">
    <source>
        <dbReference type="ARBA" id="ARBA00023224"/>
    </source>
</evidence>
<keyword evidence="3" id="KW-0716">Sensory transduction</keyword>
<feature type="transmembrane region" description="Helical" evidence="10">
    <location>
        <begin position="26"/>
        <end position="47"/>
    </location>
</feature>
<keyword evidence="8 11" id="KW-0675">Receptor</keyword>
<proteinExistence type="predicted"/>
<protein>
    <submittedName>
        <fullName evidence="11">Putative odorant receptor 22c</fullName>
    </submittedName>
</protein>
<dbReference type="Proteomes" id="UP000000311">
    <property type="component" value="Unassembled WGS sequence"/>
</dbReference>
<dbReference type="PANTHER" id="PTHR21137:SF35">
    <property type="entry name" value="ODORANT RECEPTOR 19A-RELATED"/>
    <property type="match status" value="1"/>
</dbReference>
<evidence type="ECO:0000256" key="1">
    <source>
        <dbReference type="ARBA" id="ARBA00004651"/>
    </source>
</evidence>
<dbReference type="GO" id="GO:0004984">
    <property type="term" value="F:olfactory receptor activity"/>
    <property type="evidence" value="ECO:0007669"/>
    <property type="project" value="InterPro"/>
</dbReference>
<evidence type="ECO:0000256" key="3">
    <source>
        <dbReference type="ARBA" id="ARBA00022606"/>
    </source>
</evidence>
<feature type="transmembrane region" description="Helical" evidence="10">
    <location>
        <begin position="139"/>
        <end position="160"/>
    </location>
</feature>
<name>E2A1T9_CAMFO</name>
<evidence type="ECO:0000256" key="4">
    <source>
        <dbReference type="ARBA" id="ARBA00022692"/>
    </source>
</evidence>
<dbReference type="GO" id="GO:0005549">
    <property type="term" value="F:odorant binding"/>
    <property type="evidence" value="ECO:0007669"/>
    <property type="project" value="InterPro"/>
</dbReference>
<evidence type="ECO:0000256" key="6">
    <source>
        <dbReference type="ARBA" id="ARBA00022989"/>
    </source>
</evidence>
<keyword evidence="4 10" id="KW-0812">Transmembrane</keyword>
<dbReference type="InParanoid" id="E2A1T9"/>
<evidence type="ECO:0000256" key="10">
    <source>
        <dbReference type="SAM" id="Phobius"/>
    </source>
</evidence>
<evidence type="ECO:0000313" key="12">
    <source>
        <dbReference type="Proteomes" id="UP000000311"/>
    </source>
</evidence>
<dbReference type="GO" id="GO:0007165">
    <property type="term" value="P:signal transduction"/>
    <property type="evidence" value="ECO:0007669"/>
    <property type="project" value="UniProtKB-KW"/>
</dbReference>
<keyword evidence="12" id="KW-1185">Reference proteome</keyword>
<keyword evidence="6 10" id="KW-1133">Transmembrane helix</keyword>
<dbReference type="OrthoDB" id="8185860at2759"/>
<sequence>MENYYKQAQKYEKEIFQQYVDKCMPFYGIILGWLAMTGVSVITAPLFSSQSFPSEAEYPFDVQHQPLKTLIYAHHILTAYQSVIQVSANTFPALLLWFVAARFQILSTRFRTMTNMKELINYTREHYILLRYAKEVSLAVRYIALLCVTFSTGAVIFGYLTFMSRQPWSVKWTFLMIAFCGFVELYMYAWPADHVISTSSDIASAVYDSLWYNDDLAIRKILVHVIRRSQHPVTISVPCALPDLSMNYYASSSDIASAVYDSLWYNDDLVMRKLLINVILRGQHPVTVSVPCALPSLSMSYYASYVSTVFSYMASVRIIMGQE</sequence>
<reference evidence="11 12" key="1">
    <citation type="journal article" date="2010" name="Science">
        <title>Genomic comparison of the ants Camponotus floridanus and Harpegnathos saltator.</title>
        <authorList>
            <person name="Bonasio R."/>
            <person name="Zhang G."/>
            <person name="Ye C."/>
            <person name="Mutti N.S."/>
            <person name="Fang X."/>
            <person name="Qin N."/>
            <person name="Donahue G."/>
            <person name="Yang P."/>
            <person name="Li Q."/>
            <person name="Li C."/>
            <person name="Zhang P."/>
            <person name="Huang Z."/>
            <person name="Berger S.L."/>
            <person name="Reinberg D."/>
            <person name="Wang J."/>
            <person name="Liebig J."/>
        </authorList>
    </citation>
    <scope>NUCLEOTIDE SEQUENCE [LARGE SCALE GENOMIC DNA]</scope>
    <source>
        <strain evidence="12">C129</strain>
    </source>
</reference>
<dbReference type="EMBL" id="GL435798">
    <property type="protein sequence ID" value="EFN72611.1"/>
    <property type="molecule type" value="Genomic_DNA"/>
</dbReference>
<keyword evidence="5" id="KW-0552">Olfaction</keyword>
<gene>
    <name evidence="11" type="ORF">EAG_16152</name>
</gene>
<dbReference type="InterPro" id="IPR004117">
    <property type="entry name" value="7tm6_olfct_rcpt"/>
</dbReference>
<evidence type="ECO:0000256" key="7">
    <source>
        <dbReference type="ARBA" id="ARBA00023136"/>
    </source>
</evidence>
<keyword evidence="2" id="KW-1003">Cell membrane</keyword>